<keyword evidence="7 13" id="KW-0812">Transmembrane</keyword>
<feature type="transmembrane region" description="Helical" evidence="13">
    <location>
        <begin position="293"/>
        <end position="313"/>
    </location>
</feature>
<dbReference type="InterPro" id="IPR050640">
    <property type="entry name" value="Bact_2-comp_sensor_kinase"/>
</dbReference>
<keyword evidence="5" id="KW-0597">Phosphoprotein</keyword>
<evidence type="ECO:0000256" key="1">
    <source>
        <dbReference type="ARBA" id="ARBA00000085"/>
    </source>
</evidence>
<dbReference type="AlphaFoldDB" id="A0AAE3E434"/>
<keyword evidence="12" id="KW-0175">Coiled coil</keyword>
<dbReference type="InterPro" id="IPR005467">
    <property type="entry name" value="His_kinase_dom"/>
</dbReference>
<reference evidence="16 17" key="1">
    <citation type="submission" date="2021-10" db="EMBL/GenBank/DDBJ databases">
        <title>Anaerobic single-cell dispensing facilitates the cultivation of human gut bacteria.</title>
        <authorList>
            <person name="Afrizal A."/>
        </authorList>
    </citation>
    <scope>NUCLEOTIDE SEQUENCE [LARGE SCALE GENOMIC DNA]</scope>
    <source>
        <strain evidence="16 17">CLA-AA-H224</strain>
    </source>
</reference>
<evidence type="ECO:0000256" key="8">
    <source>
        <dbReference type="ARBA" id="ARBA00022777"/>
    </source>
</evidence>
<evidence type="ECO:0000259" key="15">
    <source>
        <dbReference type="PROSITE" id="PS50885"/>
    </source>
</evidence>
<dbReference type="InterPro" id="IPR010559">
    <property type="entry name" value="Sig_transdc_His_kin_internal"/>
</dbReference>
<evidence type="ECO:0000313" key="16">
    <source>
        <dbReference type="EMBL" id="MCC2221898.1"/>
    </source>
</evidence>
<evidence type="ECO:0000256" key="6">
    <source>
        <dbReference type="ARBA" id="ARBA00022679"/>
    </source>
</evidence>
<dbReference type="EMBL" id="JAJEQN010000023">
    <property type="protein sequence ID" value="MCC2221898.1"/>
    <property type="molecule type" value="Genomic_DNA"/>
</dbReference>
<evidence type="ECO:0000256" key="5">
    <source>
        <dbReference type="ARBA" id="ARBA00022553"/>
    </source>
</evidence>
<keyword evidence="17" id="KW-1185">Reference proteome</keyword>
<keyword evidence="9 13" id="KW-1133">Transmembrane helix</keyword>
<evidence type="ECO:0000256" key="9">
    <source>
        <dbReference type="ARBA" id="ARBA00022989"/>
    </source>
</evidence>
<proteinExistence type="predicted"/>
<organism evidence="16 17">
    <name type="scientific">Anthropogastromicrobium aceti</name>
    <dbReference type="NCBI Taxonomy" id="2981768"/>
    <lineage>
        <taxon>Bacteria</taxon>
        <taxon>Bacillati</taxon>
        <taxon>Bacillota</taxon>
        <taxon>Clostridia</taxon>
        <taxon>Lachnospirales</taxon>
        <taxon>Lachnospiraceae</taxon>
        <taxon>Anthropogastromicrobium</taxon>
    </lineage>
</organism>
<dbReference type="PRINTS" id="PR00344">
    <property type="entry name" value="BCTRLSENSOR"/>
</dbReference>
<comment type="caution">
    <text evidence="16">The sequence shown here is derived from an EMBL/GenBank/DDBJ whole genome shotgun (WGS) entry which is preliminary data.</text>
</comment>
<keyword evidence="4" id="KW-1003">Cell membrane</keyword>
<sequence length="605" mass="69773">MKKRKVSDIQSVIMTVLSLMTVITSISMGLLLYNRYEMAMRQNEVRNTQNLMESTVNSMEQYLKNMRQISDTVTYNIIQAFDVSSPEFNQQLSFLYDFNKDKIQSIALYDMEGNLIVAEPVTLQKDGIEVLWQSWFENAAEEIENMHFSTPHMQNLFQDDAKSYHWVISLSRAVDGIDGDRPENGILLVDMKYSFIEEMMNQVNDQNRGRYYYVCDGEGNLIYHPYANEISNGLFEEDFSIVCSNEDGVYKNLRSPSGDKQTAIVSTISYTGWKMVGIVKQDIRTDSREQFRIYMVIVVIMLIMMLLLVNRIVSKRISSPILKLDASVRAYEAGEKPDIYIGGSYEIRHLGKSVQHSYEEIERLMKEIVKQQNERRKSELAALQSQINPHFLYNTLESITWMVEANKNQDAVFMISELAKLFRISLSRGKTIISIEDELKHCKNYMNIQKYRYKERFVTEYDVSEEIYPFCTVKLILQPILENAIYYGVGNMDEDDQPKIIVKGWKDDAEIYLSVTDNGMGMRHEDVENILKDNQKGPKHGSGVGLINVHTRIQLMFGNKYGLIVESELDEGTTVTIHLPAVPYTKENCEVLETPGKPVRKEGES</sequence>
<evidence type="ECO:0000256" key="7">
    <source>
        <dbReference type="ARBA" id="ARBA00022692"/>
    </source>
</evidence>
<keyword evidence="8 16" id="KW-0418">Kinase</keyword>
<evidence type="ECO:0000313" key="17">
    <source>
        <dbReference type="Proteomes" id="UP001198200"/>
    </source>
</evidence>
<dbReference type="InterPro" id="IPR003660">
    <property type="entry name" value="HAMP_dom"/>
</dbReference>
<dbReference type="InterPro" id="IPR036890">
    <property type="entry name" value="HATPase_C_sf"/>
</dbReference>
<dbReference type="EC" id="2.7.13.3" evidence="3"/>
<evidence type="ECO:0000256" key="11">
    <source>
        <dbReference type="ARBA" id="ARBA00023136"/>
    </source>
</evidence>
<dbReference type="RefSeq" id="WP_308731900.1">
    <property type="nucleotide sequence ID" value="NZ_JAJEQN010000023.1"/>
</dbReference>
<evidence type="ECO:0000256" key="4">
    <source>
        <dbReference type="ARBA" id="ARBA00022475"/>
    </source>
</evidence>
<dbReference type="Gene3D" id="3.30.450.20">
    <property type="entry name" value="PAS domain"/>
    <property type="match status" value="2"/>
</dbReference>
<dbReference type="PROSITE" id="PS50885">
    <property type="entry name" value="HAMP"/>
    <property type="match status" value="1"/>
</dbReference>
<dbReference type="SUPFAM" id="SSF55874">
    <property type="entry name" value="ATPase domain of HSP90 chaperone/DNA topoisomerase II/histidine kinase"/>
    <property type="match status" value="1"/>
</dbReference>
<dbReference type="GO" id="GO:0000155">
    <property type="term" value="F:phosphorelay sensor kinase activity"/>
    <property type="evidence" value="ECO:0007669"/>
    <property type="project" value="InterPro"/>
</dbReference>
<dbReference type="Gene3D" id="3.30.565.10">
    <property type="entry name" value="Histidine kinase-like ATPase, C-terminal domain"/>
    <property type="match status" value="1"/>
</dbReference>
<dbReference type="PROSITE" id="PS50109">
    <property type="entry name" value="HIS_KIN"/>
    <property type="match status" value="1"/>
</dbReference>
<dbReference type="GO" id="GO:0005886">
    <property type="term" value="C:plasma membrane"/>
    <property type="evidence" value="ECO:0007669"/>
    <property type="project" value="UniProtKB-SubCell"/>
</dbReference>
<dbReference type="Proteomes" id="UP001198200">
    <property type="component" value="Unassembled WGS sequence"/>
</dbReference>
<dbReference type="InterPro" id="IPR004358">
    <property type="entry name" value="Sig_transdc_His_kin-like_C"/>
</dbReference>
<name>A0AAE3E434_9FIRM</name>
<evidence type="ECO:0000259" key="14">
    <source>
        <dbReference type="PROSITE" id="PS50109"/>
    </source>
</evidence>
<dbReference type="InterPro" id="IPR003594">
    <property type="entry name" value="HATPase_dom"/>
</dbReference>
<keyword evidence="6" id="KW-0808">Transferase</keyword>
<keyword evidence="11 13" id="KW-0472">Membrane</keyword>
<evidence type="ECO:0000256" key="10">
    <source>
        <dbReference type="ARBA" id="ARBA00023012"/>
    </source>
</evidence>
<protein>
    <recommendedName>
        <fullName evidence="3">histidine kinase</fullName>
        <ecNumber evidence="3">2.7.13.3</ecNumber>
    </recommendedName>
</protein>
<keyword evidence="10" id="KW-0902">Two-component regulatory system</keyword>
<comment type="subcellular location">
    <subcellularLocation>
        <location evidence="2">Cell membrane</location>
        <topology evidence="2">Multi-pass membrane protein</topology>
    </subcellularLocation>
</comment>
<evidence type="ECO:0000256" key="2">
    <source>
        <dbReference type="ARBA" id="ARBA00004651"/>
    </source>
</evidence>
<dbReference type="PANTHER" id="PTHR34220">
    <property type="entry name" value="SENSOR HISTIDINE KINASE YPDA"/>
    <property type="match status" value="1"/>
</dbReference>
<evidence type="ECO:0000256" key="13">
    <source>
        <dbReference type="SAM" id="Phobius"/>
    </source>
</evidence>
<dbReference type="PANTHER" id="PTHR34220:SF7">
    <property type="entry name" value="SENSOR HISTIDINE KINASE YPDA"/>
    <property type="match status" value="1"/>
</dbReference>
<gene>
    <name evidence="16" type="ORF">LKD48_09665</name>
</gene>
<evidence type="ECO:0000256" key="12">
    <source>
        <dbReference type="SAM" id="Coils"/>
    </source>
</evidence>
<comment type="catalytic activity">
    <reaction evidence="1">
        <text>ATP + protein L-histidine = ADP + protein N-phospho-L-histidine.</text>
        <dbReference type="EC" id="2.7.13.3"/>
    </reaction>
</comment>
<feature type="domain" description="HAMP" evidence="15">
    <location>
        <begin position="315"/>
        <end position="366"/>
    </location>
</feature>
<dbReference type="SMART" id="SM00387">
    <property type="entry name" value="HATPase_c"/>
    <property type="match status" value="1"/>
</dbReference>
<feature type="domain" description="Histidine kinase" evidence="14">
    <location>
        <begin position="476"/>
        <end position="583"/>
    </location>
</feature>
<dbReference type="Pfam" id="PF02518">
    <property type="entry name" value="HATPase_c"/>
    <property type="match status" value="1"/>
</dbReference>
<feature type="coiled-coil region" evidence="12">
    <location>
        <begin position="354"/>
        <end position="386"/>
    </location>
</feature>
<feature type="transmembrane region" description="Helical" evidence="13">
    <location>
        <begin position="12"/>
        <end position="33"/>
    </location>
</feature>
<evidence type="ECO:0000256" key="3">
    <source>
        <dbReference type="ARBA" id="ARBA00012438"/>
    </source>
</evidence>
<dbReference type="Pfam" id="PF02743">
    <property type="entry name" value="dCache_1"/>
    <property type="match status" value="1"/>
</dbReference>
<dbReference type="Pfam" id="PF06580">
    <property type="entry name" value="His_kinase"/>
    <property type="match status" value="1"/>
</dbReference>
<accession>A0AAE3E434</accession>
<dbReference type="InterPro" id="IPR033479">
    <property type="entry name" value="dCache_1"/>
</dbReference>